<evidence type="ECO:0000256" key="4">
    <source>
        <dbReference type="ARBA" id="ARBA00022695"/>
    </source>
</evidence>
<gene>
    <name evidence="11" type="ORF">L3556_01685</name>
</gene>
<dbReference type="PANTHER" id="PTHR33571">
    <property type="entry name" value="SSL8005 PROTEIN"/>
    <property type="match status" value="1"/>
</dbReference>
<dbReference type="Gene3D" id="3.30.460.10">
    <property type="entry name" value="Beta Polymerase, domain 2"/>
    <property type="match status" value="1"/>
</dbReference>
<comment type="cofactor">
    <cofactor evidence="1">
        <name>Mg(2+)</name>
        <dbReference type="ChEBI" id="CHEBI:18420"/>
    </cofactor>
</comment>
<evidence type="ECO:0000256" key="7">
    <source>
        <dbReference type="ARBA" id="ARBA00022840"/>
    </source>
</evidence>
<evidence type="ECO:0000259" key="10">
    <source>
        <dbReference type="Pfam" id="PF01909"/>
    </source>
</evidence>
<organism evidence="11 12">
    <name type="scientific">Candidatus Synechococcus calcipolaris G9</name>
    <dbReference type="NCBI Taxonomy" id="1497997"/>
    <lineage>
        <taxon>Bacteria</taxon>
        <taxon>Bacillati</taxon>
        <taxon>Cyanobacteriota</taxon>
        <taxon>Cyanophyceae</taxon>
        <taxon>Synechococcales</taxon>
        <taxon>Synechococcaceae</taxon>
        <taxon>Synechococcus</taxon>
    </lineage>
</organism>
<dbReference type="SUPFAM" id="SSF81301">
    <property type="entry name" value="Nucleotidyltransferase"/>
    <property type="match status" value="1"/>
</dbReference>
<dbReference type="Pfam" id="PF01909">
    <property type="entry name" value="NTP_transf_2"/>
    <property type="match status" value="1"/>
</dbReference>
<dbReference type="Proteomes" id="UP001154265">
    <property type="component" value="Unassembled WGS sequence"/>
</dbReference>
<dbReference type="InterPro" id="IPR002934">
    <property type="entry name" value="Polymerase_NTP_transf_dom"/>
</dbReference>
<evidence type="ECO:0000256" key="9">
    <source>
        <dbReference type="ARBA" id="ARBA00038276"/>
    </source>
</evidence>
<evidence type="ECO:0000256" key="8">
    <source>
        <dbReference type="ARBA" id="ARBA00022842"/>
    </source>
</evidence>
<evidence type="ECO:0000313" key="12">
    <source>
        <dbReference type="Proteomes" id="UP001154265"/>
    </source>
</evidence>
<comment type="caution">
    <text evidence="11">The sequence shown here is derived from an EMBL/GenBank/DDBJ whole genome shotgun (WGS) entry which is preliminary data.</text>
</comment>
<keyword evidence="3" id="KW-0808">Transferase</keyword>
<keyword evidence="2" id="KW-1277">Toxin-antitoxin system</keyword>
<proteinExistence type="inferred from homology"/>
<evidence type="ECO:0000313" key="11">
    <source>
        <dbReference type="EMBL" id="MDG2989650.1"/>
    </source>
</evidence>
<keyword evidence="4" id="KW-0548">Nucleotidyltransferase</keyword>
<comment type="similarity">
    <text evidence="9">Belongs to the MntA antitoxin family.</text>
</comment>
<reference evidence="11" key="2">
    <citation type="submission" date="2022-01" db="EMBL/GenBank/DDBJ databases">
        <authorList>
            <person name="Zivanovic Y."/>
            <person name="Moreira D."/>
            <person name="Lopez-Garcia P."/>
        </authorList>
    </citation>
    <scope>NUCLEOTIDE SEQUENCE</scope>
    <source>
        <strain evidence="11">G9</strain>
    </source>
</reference>
<keyword evidence="5" id="KW-0479">Metal-binding</keyword>
<evidence type="ECO:0000256" key="1">
    <source>
        <dbReference type="ARBA" id="ARBA00001946"/>
    </source>
</evidence>
<keyword evidence="12" id="KW-1185">Reference proteome</keyword>
<reference evidence="11" key="1">
    <citation type="journal article" date="2022" name="Genome Biol. Evol.">
        <title>A New Gene Family Diagnostic for Intracellular Biomineralization of Amorphous Ca Carbonates by Cyanobacteria.</title>
        <authorList>
            <person name="Benzerara K."/>
            <person name="Duprat E."/>
            <person name="Bitard-Feildel T."/>
            <person name="Caumes G."/>
            <person name="Cassier-Chauvat C."/>
            <person name="Chauvat F."/>
            <person name="Dezi M."/>
            <person name="Diop S.I."/>
            <person name="Gaschignard G."/>
            <person name="Gorgen S."/>
            <person name="Gugger M."/>
            <person name="Lopez-Garcia P."/>
            <person name="Millet M."/>
            <person name="Skouri-Panet F."/>
            <person name="Moreira D."/>
            <person name="Callebaut I."/>
        </authorList>
    </citation>
    <scope>NUCLEOTIDE SEQUENCE</scope>
    <source>
        <strain evidence="11">G9</strain>
    </source>
</reference>
<dbReference type="InterPro" id="IPR052038">
    <property type="entry name" value="Type-VII_TA_antitoxin"/>
</dbReference>
<feature type="domain" description="Polymerase nucleotidyl transferase" evidence="10">
    <location>
        <begin position="15"/>
        <end position="103"/>
    </location>
</feature>
<sequence length="104" mass="11998">MSDAVLTQEHLQAVLKQFLQERGEQFALAALGYFGSYARNEAHPDSDVDIVYQPLPSARLTLFDVVLLREELMERLGRPVDLIHFRERMPAGLRERVRQEAVYV</sequence>
<evidence type="ECO:0000256" key="5">
    <source>
        <dbReference type="ARBA" id="ARBA00022723"/>
    </source>
</evidence>
<name>A0ABT6EV03_9SYNE</name>
<dbReference type="EMBL" id="JAKKUT010000001">
    <property type="protein sequence ID" value="MDG2989650.1"/>
    <property type="molecule type" value="Genomic_DNA"/>
</dbReference>
<dbReference type="PANTHER" id="PTHR33571:SF14">
    <property type="entry name" value="PROTEIN ADENYLYLTRANSFERASE MJ0435-RELATED"/>
    <property type="match status" value="1"/>
</dbReference>
<dbReference type="CDD" id="cd05403">
    <property type="entry name" value="NT_KNTase_like"/>
    <property type="match status" value="1"/>
</dbReference>
<keyword evidence="8" id="KW-0460">Magnesium</keyword>
<keyword evidence="7" id="KW-0067">ATP-binding</keyword>
<keyword evidence="6" id="KW-0547">Nucleotide-binding</keyword>
<evidence type="ECO:0000256" key="2">
    <source>
        <dbReference type="ARBA" id="ARBA00022649"/>
    </source>
</evidence>
<dbReference type="RefSeq" id="WP_277865566.1">
    <property type="nucleotide sequence ID" value="NZ_JAKKUT010000001.1"/>
</dbReference>
<dbReference type="InterPro" id="IPR043519">
    <property type="entry name" value="NT_sf"/>
</dbReference>
<accession>A0ABT6EV03</accession>
<protein>
    <submittedName>
        <fullName evidence="11">Nucleotidyltransferase domain-containing protein</fullName>
    </submittedName>
</protein>
<evidence type="ECO:0000256" key="3">
    <source>
        <dbReference type="ARBA" id="ARBA00022679"/>
    </source>
</evidence>
<evidence type="ECO:0000256" key="6">
    <source>
        <dbReference type="ARBA" id="ARBA00022741"/>
    </source>
</evidence>